<dbReference type="RefSeq" id="WP_066753453.1">
    <property type="nucleotide sequence ID" value="NZ_CP015199.1"/>
</dbReference>
<reference evidence="2 3" key="1">
    <citation type="submission" date="2016-04" db="EMBL/GenBank/DDBJ databases">
        <title>Complete Genome Sequence of Chryseobacterium sp. IHBB 10212.</title>
        <authorList>
            <person name="Pal M."/>
            <person name="Swarnkar M.K."/>
            <person name="Kaushal K."/>
            <person name="Chhibber S."/>
            <person name="Singh A.K."/>
            <person name="Gulati A."/>
        </authorList>
    </citation>
    <scope>NUCLEOTIDE SEQUENCE [LARGE SCALE GENOMIC DNA]</scope>
    <source>
        <strain evidence="2 3">IHBB 10212</strain>
    </source>
</reference>
<gene>
    <name evidence="2" type="ORF">A0O34_07870</name>
</gene>
<dbReference type="AlphaFoldDB" id="A0A172XTT6"/>
<evidence type="ECO:0000313" key="3">
    <source>
        <dbReference type="Proteomes" id="UP000077824"/>
    </source>
</evidence>
<sequence length="252" mass="26668">MKKLLLINLFFLAIFSNAQVGINTPTPVNTLDVNGDLNVGKEIRIGASSATKGTAGAKGTIFHNNASLNVNDWKNVKVADGMGSMSLFSMNSTFDKIGVGFTGNNGAISPYPENMDITANWTVLTGTVTTFSVTNTTNKVTFTFQTTAQKTVNANTTNANASISFACGIFVDNKLKAVRTDVILGADGTNKIFNLNATLTNIDIKNGYTVKAACTKRNLNGGTLGIGRAVNTEFLNSDMSLSVLTTSVLQPF</sequence>
<dbReference type="KEGG" id="chh:A0O34_07870"/>
<organism evidence="2 3">
    <name type="scientific">Chryseobacterium glaciei</name>
    <dbReference type="NCBI Taxonomy" id="1685010"/>
    <lineage>
        <taxon>Bacteria</taxon>
        <taxon>Pseudomonadati</taxon>
        <taxon>Bacteroidota</taxon>
        <taxon>Flavobacteriia</taxon>
        <taxon>Flavobacteriales</taxon>
        <taxon>Weeksellaceae</taxon>
        <taxon>Chryseobacterium group</taxon>
        <taxon>Chryseobacterium</taxon>
    </lineage>
</organism>
<dbReference type="STRING" id="1685010.A0O34_07870"/>
<feature type="chain" id="PRO_5008003813" evidence="1">
    <location>
        <begin position="19"/>
        <end position="252"/>
    </location>
</feature>
<accession>A0A172XTT6</accession>
<proteinExistence type="predicted"/>
<evidence type="ECO:0000313" key="2">
    <source>
        <dbReference type="EMBL" id="ANF50439.1"/>
    </source>
</evidence>
<protein>
    <submittedName>
        <fullName evidence="2">Uncharacterized protein</fullName>
    </submittedName>
</protein>
<dbReference type="OrthoDB" id="1273065at2"/>
<name>A0A172XTT6_9FLAO</name>
<keyword evidence="1" id="KW-0732">Signal</keyword>
<dbReference type="Proteomes" id="UP000077824">
    <property type="component" value="Chromosome"/>
</dbReference>
<feature type="signal peptide" evidence="1">
    <location>
        <begin position="1"/>
        <end position="18"/>
    </location>
</feature>
<evidence type="ECO:0000256" key="1">
    <source>
        <dbReference type="SAM" id="SignalP"/>
    </source>
</evidence>
<dbReference type="EMBL" id="CP015199">
    <property type="protein sequence ID" value="ANF50439.1"/>
    <property type="molecule type" value="Genomic_DNA"/>
</dbReference>
<keyword evidence="3" id="KW-1185">Reference proteome</keyword>